<comment type="caution">
    <text evidence="2">The sequence shown here is derived from an EMBL/GenBank/DDBJ whole genome shotgun (WGS) entry which is preliminary data.</text>
</comment>
<feature type="chain" id="PRO_5046982563" evidence="1">
    <location>
        <begin position="27"/>
        <end position="131"/>
    </location>
</feature>
<reference evidence="2 3" key="1">
    <citation type="submission" date="2023-07" db="EMBL/GenBank/DDBJ databases">
        <title>Genomic Encyclopedia of Type Strains, Phase IV (KMG-IV): sequencing the most valuable type-strain genomes for metagenomic binning, comparative biology and taxonomic classification.</title>
        <authorList>
            <person name="Goeker M."/>
        </authorList>
    </citation>
    <scope>NUCLEOTIDE SEQUENCE [LARGE SCALE GENOMIC DNA]</scope>
    <source>
        <strain evidence="2 3">DSM 45903</strain>
    </source>
</reference>
<proteinExistence type="predicted"/>
<evidence type="ECO:0000313" key="3">
    <source>
        <dbReference type="Proteomes" id="UP001185012"/>
    </source>
</evidence>
<protein>
    <submittedName>
        <fullName evidence="2">Uncharacterized protein</fullName>
    </submittedName>
</protein>
<sequence>MNIRKKLIPVVAAVGLLGAVPSMAFADEEAGALGGWTEGEGYWTKSEVEADQVGTMSSKPQMHRGWKEGGRGHWRAVGETGWKGVRHYTRARMVSLTGKTCRESKREWGVGYTKATSPNSDCTRARTFYGR</sequence>
<name>A0ABU1IQ60_9BACL</name>
<dbReference type="RefSeq" id="WP_309866869.1">
    <property type="nucleotide sequence ID" value="NZ_JAVDQG010000005.1"/>
</dbReference>
<evidence type="ECO:0000313" key="2">
    <source>
        <dbReference type="EMBL" id="MDR6226672.1"/>
    </source>
</evidence>
<dbReference type="Proteomes" id="UP001185012">
    <property type="component" value="Unassembled WGS sequence"/>
</dbReference>
<keyword evidence="3" id="KW-1185">Reference proteome</keyword>
<dbReference type="EMBL" id="JAVDQG010000005">
    <property type="protein sequence ID" value="MDR6226672.1"/>
    <property type="molecule type" value="Genomic_DNA"/>
</dbReference>
<feature type="signal peptide" evidence="1">
    <location>
        <begin position="1"/>
        <end position="26"/>
    </location>
</feature>
<keyword evidence="1" id="KW-0732">Signal</keyword>
<organism evidence="2 3">
    <name type="scientific">Desmospora profundinema</name>
    <dbReference type="NCBI Taxonomy" id="1571184"/>
    <lineage>
        <taxon>Bacteria</taxon>
        <taxon>Bacillati</taxon>
        <taxon>Bacillota</taxon>
        <taxon>Bacilli</taxon>
        <taxon>Bacillales</taxon>
        <taxon>Thermoactinomycetaceae</taxon>
        <taxon>Desmospora</taxon>
    </lineage>
</organism>
<evidence type="ECO:0000256" key="1">
    <source>
        <dbReference type="SAM" id="SignalP"/>
    </source>
</evidence>
<gene>
    <name evidence="2" type="ORF">JOE21_002679</name>
</gene>
<accession>A0ABU1IQ60</accession>